<accession>A0ABN9LUI4</accession>
<dbReference type="InterPro" id="IPR058912">
    <property type="entry name" value="HTH_animal"/>
</dbReference>
<sequence>MEDSSTKDEREALEALISLAEENENENSLEVGIFPHDLFKKSKKFPPLNTCPAVEFFTKIVSREIEELAISKRKRFNLTFDQQKALREIQGWDDVVIKAADKGGNLVIWPNGQYEAQAYKLLNDVSCYCRLPSSPLPAYKSELVAILEEAVYEGTIPKQVLDTVSKLEPKLPTLYIIPKIHKDPIDPLGRPIVAGNDGLCEIICDTLDFFLKPVVTSLPSYIRDTTSALQRLDGMHLTNDMVMVTADVESLYTSIRHKDGIAATTWFLRMSNLDARLVDLLIVLLEFILTHNCFIFDKKIFLQKQGTAMGASCAPSYANLFLGAWEREIFSSNPVLGTENIHHWMRYIDDVWFIWEGPRQELDLLMGRLNNNDLNIKLTYKVGRELEFLDIQIRTALSGNLTTEVFRKPTATNTLLHAKSSHPGSTIRGIPTGQFLRLKRICSDDYSFEEQAQTLRERFKERGYSRKTIRDGYHRANHTPRNELLYKNKKTNDKEGGQVRLITTYNSQWAYFRDIINKHWPILLSDATLRKCLPPTPLITARRSKNLKDLLVHSYYEPSKQKSKTWLETYGCFPCGHCRGCANIIKSKKFSNSDGKRIYEIRHFITCSTKGVVYSAQCPCGKLYVGLTTRELRIRVREHVRDIDKAKDCEDPSQLKTIPRHFHRYHNSDSGLLKVKGIDVMHMGPRGGDLAKALAKLKCKWIYRLGTLVPIGLNESFGFSAFL</sequence>
<dbReference type="Pfam" id="PF26215">
    <property type="entry name" value="HTH_animal"/>
    <property type="match status" value="1"/>
</dbReference>
<protein>
    <recommendedName>
        <fullName evidence="1">Helix-turn-helix domain-containing protein</fullName>
    </recommendedName>
</protein>
<evidence type="ECO:0000313" key="3">
    <source>
        <dbReference type="Proteomes" id="UP001176940"/>
    </source>
</evidence>
<organism evidence="2 3">
    <name type="scientific">Ranitomeya imitator</name>
    <name type="common">mimic poison frog</name>
    <dbReference type="NCBI Taxonomy" id="111125"/>
    <lineage>
        <taxon>Eukaryota</taxon>
        <taxon>Metazoa</taxon>
        <taxon>Chordata</taxon>
        <taxon>Craniata</taxon>
        <taxon>Vertebrata</taxon>
        <taxon>Euteleostomi</taxon>
        <taxon>Amphibia</taxon>
        <taxon>Batrachia</taxon>
        <taxon>Anura</taxon>
        <taxon>Neobatrachia</taxon>
        <taxon>Hyloidea</taxon>
        <taxon>Dendrobatidae</taxon>
        <taxon>Dendrobatinae</taxon>
        <taxon>Ranitomeya</taxon>
    </lineage>
</organism>
<evidence type="ECO:0000259" key="1">
    <source>
        <dbReference type="Pfam" id="PF26215"/>
    </source>
</evidence>
<reference evidence="2" key="1">
    <citation type="submission" date="2023-07" db="EMBL/GenBank/DDBJ databases">
        <authorList>
            <person name="Stuckert A."/>
        </authorList>
    </citation>
    <scope>NUCLEOTIDE SEQUENCE</scope>
</reference>
<dbReference type="EMBL" id="CAUEEQ010031217">
    <property type="protein sequence ID" value="CAJ0950179.1"/>
    <property type="molecule type" value="Genomic_DNA"/>
</dbReference>
<proteinExistence type="predicted"/>
<dbReference type="Proteomes" id="UP001176940">
    <property type="component" value="Unassembled WGS sequence"/>
</dbReference>
<dbReference type="PANTHER" id="PTHR21301:SF13">
    <property type="match status" value="1"/>
</dbReference>
<keyword evidence="3" id="KW-1185">Reference proteome</keyword>
<evidence type="ECO:0000313" key="2">
    <source>
        <dbReference type="EMBL" id="CAJ0950179.1"/>
    </source>
</evidence>
<dbReference type="PANTHER" id="PTHR21301">
    <property type="entry name" value="REVERSE TRANSCRIPTASE"/>
    <property type="match status" value="1"/>
</dbReference>
<gene>
    <name evidence="2" type="ORF">RIMI_LOCUS12908010</name>
</gene>
<name>A0ABN9LUI4_9NEOB</name>
<feature type="domain" description="Helix-turn-helix" evidence="1">
    <location>
        <begin position="415"/>
        <end position="471"/>
    </location>
</feature>
<comment type="caution">
    <text evidence="2">The sequence shown here is derived from an EMBL/GenBank/DDBJ whole genome shotgun (WGS) entry which is preliminary data.</text>
</comment>